<evidence type="ECO:0000313" key="1">
    <source>
        <dbReference type="EMBL" id="KXT68120.1"/>
    </source>
</evidence>
<comment type="caution">
    <text evidence="1">The sequence shown here is derived from an EMBL/GenBank/DDBJ whole genome shotgun (WGS) entry which is preliminary data.</text>
</comment>
<dbReference type="PATRIC" id="fig|1305.11.peg.1"/>
<proteinExistence type="predicted"/>
<dbReference type="GeneID" id="93786711"/>
<evidence type="ECO:0000313" key="2">
    <source>
        <dbReference type="Proteomes" id="UP000070096"/>
    </source>
</evidence>
<name>A0A0F3HQT1_STRGN</name>
<dbReference type="Proteomes" id="UP000070096">
    <property type="component" value="Unassembled WGS sequence"/>
</dbReference>
<dbReference type="SUPFAM" id="SSF88946">
    <property type="entry name" value="Sigma2 domain of RNA polymerase sigma factors"/>
    <property type="match status" value="1"/>
</dbReference>
<dbReference type="AlphaFoldDB" id="A0A0F3HQT1"/>
<organism evidence="1 2">
    <name type="scientific">Streptococcus gordonii</name>
    <dbReference type="NCBI Taxonomy" id="1302"/>
    <lineage>
        <taxon>Bacteria</taxon>
        <taxon>Bacillati</taxon>
        <taxon>Bacillota</taxon>
        <taxon>Bacilli</taxon>
        <taxon>Lactobacillales</taxon>
        <taxon>Streptococcaceae</taxon>
        <taxon>Streptococcus</taxon>
    </lineage>
</organism>
<dbReference type="InterPro" id="IPR013325">
    <property type="entry name" value="RNA_pol_sigma_r2"/>
</dbReference>
<sequence>MKFEDVYKQVEGIVKRCYKDYYLHLWEYADWRQEGMLVLYELLKSHPNLLEDHPRLYRYFKTKFRNRIHDLIRRQESQKRKLDRQPYEEVSEIGHRLRMKELYLDELVAFRSAMAEYRSQLSPEESKQYERLMADERFKGRKAMLKDLSYHLRDFNPRLD</sequence>
<dbReference type="EMBL" id="LQRC01000292">
    <property type="protein sequence ID" value="KXT68120.1"/>
    <property type="molecule type" value="Genomic_DNA"/>
</dbReference>
<accession>A0A0F5MJW2</accession>
<dbReference type="OrthoDB" id="1767844at2"/>
<dbReference type="GO" id="GO:0003700">
    <property type="term" value="F:DNA-binding transcription factor activity"/>
    <property type="evidence" value="ECO:0007669"/>
    <property type="project" value="InterPro"/>
</dbReference>
<gene>
    <name evidence="1" type="ORF">SGODD07_02146</name>
</gene>
<dbReference type="GO" id="GO:0006352">
    <property type="term" value="P:DNA-templated transcription initiation"/>
    <property type="evidence" value="ECO:0007669"/>
    <property type="project" value="InterPro"/>
</dbReference>
<dbReference type="RefSeq" id="WP_045772576.1">
    <property type="nucleotide sequence ID" value="NZ_CABEIT010000004.1"/>
</dbReference>
<accession>A0A0F3HQT1</accession>
<protein>
    <submittedName>
        <fullName evidence="1">Competence-specific sigma factor ComX</fullName>
    </submittedName>
</protein>
<reference evidence="1 2" key="1">
    <citation type="submission" date="2016-01" db="EMBL/GenBank/DDBJ databases">
        <title>Highly variable Streptococcus oralis are common among viridans streptococci isolated from primates.</title>
        <authorList>
            <person name="Denapaite D."/>
            <person name="Rieger M."/>
            <person name="Koendgen S."/>
            <person name="Brueckner R."/>
            <person name="Ochigava I."/>
            <person name="Kappeler P."/>
            <person name="Maetz-Rensing K."/>
            <person name="Leendertz F."/>
            <person name="Hakenbeck R."/>
        </authorList>
    </citation>
    <scope>NUCLEOTIDE SEQUENCE [LARGE SCALE GENOMIC DNA]</scope>
    <source>
        <strain evidence="1 2">DD07</strain>
    </source>
</reference>